<dbReference type="EMBL" id="JANAVB010039418">
    <property type="protein sequence ID" value="KAJ6799696.1"/>
    <property type="molecule type" value="Genomic_DNA"/>
</dbReference>
<dbReference type="AlphaFoldDB" id="A0AAX6E6L5"/>
<protein>
    <recommendedName>
        <fullName evidence="3">Secreted protein</fullName>
    </recommendedName>
</protein>
<reference evidence="1" key="2">
    <citation type="submission" date="2023-04" db="EMBL/GenBank/DDBJ databases">
        <authorList>
            <person name="Bruccoleri R.E."/>
            <person name="Oakeley E.J."/>
            <person name="Faust A.-M."/>
            <person name="Dessus-Babus S."/>
            <person name="Altorfer M."/>
            <person name="Burckhardt D."/>
            <person name="Oertli M."/>
            <person name="Naumann U."/>
            <person name="Petersen F."/>
            <person name="Wong J."/>
        </authorList>
    </citation>
    <scope>NUCLEOTIDE SEQUENCE</scope>
    <source>
        <strain evidence="1">GSM-AAB239-AS_SAM_17_03QT</strain>
        <tissue evidence="1">Leaf</tissue>
    </source>
</reference>
<organism evidence="1 2">
    <name type="scientific">Iris pallida</name>
    <name type="common">Sweet iris</name>
    <dbReference type="NCBI Taxonomy" id="29817"/>
    <lineage>
        <taxon>Eukaryota</taxon>
        <taxon>Viridiplantae</taxon>
        <taxon>Streptophyta</taxon>
        <taxon>Embryophyta</taxon>
        <taxon>Tracheophyta</taxon>
        <taxon>Spermatophyta</taxon>
        <taxon>Magnoliopsida</taxon>
        <taxon>Liliopsida</taxon>
        <taxon>Asparagales</taxon>
        <taxon>Iridaceae</taxon>
        <taxon>Iridoideae</taxon>
        <taxon>Irideae</taxon>
        <taxon>Iris</taxon>
    </lineage>
</organism>
<dbReference type="Proteomes" id="UP001140949">
    <property type="component" value="Unassembled WGS sequence"/>
</dbReference>
<keyword evidence="2" id="KW-1185">Reference proteome</keyword>
<proteinExistence type="predicted"/>
<evidence type="ECO:0000313" key="1">
    <source>
        <dbReference type="EMBL" id="KAJ6799696.1"/>
    </source>
</evidence>
<comment type="caution">
    <text evidence="1">The sequence shown here is derived from an EMBL/GenBank/DDBJ whole genome shotgun (WGS) entry which is preliminary data.</text>
</comment>
<sequence>MTAIIFEILVSFDLLRQTTSTLIRHQRAQDQLKFLILIECRFVFRGERDCIEYDFLFASIAQLRAAPLRYLEDMVPPWVRAQRWWSCGSGWT</sequence>
<evidence type="ECO:0000313" key="2">
    <source>
        <dbReference type="Proteomes" id="UP001140949"/>
    </source>
</evidence>
<accession>A0AAX6E6L5</accession>
<reference evidence="1" key="1">
    <citation type="journal article" date="2023" name="GigaByte">
        <title>Genome assembly of the bearded iris, Iris pallida Lam.</title>
        <authorList>
            <person name="Bruccoleri R.E."/>
            <person name="Oakeley E.J."/>
            <person name="Faust A.M.E."/>
            <person name="Altorfer M."/>
            <person name="Dessus-Babus S."/>
            <person name="Burckhardt D."/>
            <person name="Oertli M."/>
            <person name="Naumann U."/>
            <person name="Petersen F."/>
            <person name="Wong J."/>
        </authorList>
    </citation>
    <scope>NUCLEOTIDE SEQUENCE</scope>
    <source>
        <strain evidence="1">GSM-AAB239-AS_SAM_17_03QT</strain>
    </source>
</reference>
<evidence type="ECO:0008006" key="3">
    <source>
        <dbReference type="Google" id="ProtNLM"/>
    </source>
</evidence>
<gene>
    <name evidence="1" type="ORF">M6B38_205795</name>
</gene>
<name>A0AAX6E6L5_IRIPA</name>